<name>A0A9W6RDT3_9ACTN</name>
<dbReference type="InterPro" id="IPR042099">
    <property type="entry name" value="ANL_N_sf"/>
</dbReference>
<dbReference type="Gene3D" id="3.40.50.12780">
    <property type="entry name" value="N-terminal domain of ligase-like"/>
    <property type="match status" value="1"/>
</dbReference>
<comment type="caution">
    <text evidence="3">The sequence shown here is derived from an EMBL/GenBank/DDBJ whole genome shotgun (WGS) entry which is preliminary data.</text>
</comment>
<dbReference type="PANTHER" id="PTHR43767:SF1">
    <property type="entry name" value="NONRIBOSOMAL PEPTIDE SYNTHASE PES1 (EUROFUNG)-RELATED"/>
    <property type="match status" value="1"/>
</dbReference>
<dbReference type="InterPro" id="IPR050237">
    <property type="entry name" value="ATP-dep_AMP-bd_enzyme"/>
</dbReference>
<dbReference type="GO" id="GO:0016878">
    <property type="term" value="F:acid-thiol ligase activity"/>
    <property type="evidence" value="ECO:0007669"/>
    <property type="project" value="UniProtKB-ARBA"/>
</dbReference>
<dbReference type="Pfam" id="PF00501">
    <property type="entry name" value="AMP-binding"/>
    <property type="match status" value="1"/>
</dbReference>
<dbReference type="SUPFAM" id="SSF56801">
    <property type="entry name" value="Acetyl-CoA synthetase-like"/>
    <property type="match status" value="1"/>
</dbReference>
<dbReference type="PANTHER" id="PTHR43767">
    <property type="entry name" value="LONG-CHAIN-FATTY-ACID--COA LIGASE"/>
    <property type="match status" value="1"/>
</dbReference>
<evidence type="ECO:0000313" key="4">
    <source>
        <dbReference type="Proteomes" id="UP001165135"/>
    </source>
</evidence>
<feature type="domain" description="AMP-binding enzyme C-terminal" evidence="2">
    <location>
        <begin position="416"/>
        <end position="494"/>
    </location>
</feature>
<organism evidence="3 4">
    <name type="scientific">Actinoallomurus iriomotensis</name>
    <dbReference type="NCBI Taxonomy" id="478107"/>
    <lineage>
        <taxon>Bacteria</taxon>
        <taxon>Bacillati</taxon>
        <taxon>Actinomycetota</taxon>
        <taxon>Actinomycetes</taxon>
        <taxon>Streptosporangiales</taxon>
        <taxon>Thermomonosporaceae</taxon>
        <taxon>Actinoallomurus</taxon>
    </lineage>
</organism>
<evidence type="ECO:0000259" key="2">
    <source>
        <dbReference type="Pfam" id="PF13193"/>
    </source>
</evidence>
<dbReference type="InterPro" id="IPR045851">
    <property type="entry name" value="AMP-bd_C_sf"/>
</dbReference>
<dbReference type="EMBL" id="BSTJ01000002">
    <property type="protein sequence ID" value="GLY74176.1"/>
    <property type="molecule type" value="Genomic_DNA"/>
</dbReference>
<dbReference type="InterPro" id="IPR000873">
    <property type="entry name" value="AMP-dep_synth/lig_dom"/>
</dbReference>
<dbReference type="Proteomes" id="UP001165135">
    <property type="component" value="Unassembled WGS sequence"/>
</dbReference>
<reference evidence="3" key="1">
    <citation type="submission" date="2023-03" db="EMBL/GenBank/DDBJ databases">
        <title>Actinoallomurus iriomotensis NBRC 103681.</title>
        <authorList>
            <person name="Ichikawa N."/>
            <person name="Sato H."/>
            <person name="Tonouchi N."/>
        </authorList>
    </citation>
    <scope>NUCLEOTIDE SEQUENCE</scope>
    <source>
        <strain evidence="3">NBRC 103681</strain>
    </source>
</reference>
<dbReference type="InterPro" id="IPR020845">
    <property type="entry name" value="AMP-binding_CS"/>
</dbReference>
<dbReference type="AlphaFoldDB" id="A0A9W6RDT3"/>
<protein>
    <submittedName>
        <fullName evidence="3">Long-chain acyl-CoA synthetase</fullName>
    </submittedName>
</protein>
<feature type="domain" description="AMP-dependent synthetase/ligase" evidence="1">
    <location>
        <begin position="9"/>
        <end position="356"/>
    </location>
</feature>
<dbReference type="PROSITE" id="PS00455">
    <property type="entry name" value="AMP_BINDING"/>
    <property type="match status" value="1"/>
</dbReference>
<dbReference type="Gene3D" id="3.30.300.30">
    <property type="match status" value="1"/>
</dbReference>
<dbReference type="RefSeq" id="WP_285619877.1">
    <property type="nucleotide sequence ID" value="NZ_BSTJ01000002.1"/>
</dbReference>
<dbReference type="Pfam" id="PF13193">
    <property type="entry name" value="AMP-binding_C"/>
    <property type="match status" value="1"/>
</dbReference>
<evidence type="ECO:0000259" key="1">
    <source>
        <dbReference type="Pfam" id="PF00501"/>
    </source>
</evidence>
<accession>A0A9W6RDT3</accession>
<evidence type="ECO:0000313" key="3">
    <source>
        <dbReference type="EMBL" id="GLY74176.1"/>
    </source>
</evidence>
<gene>
    <name evidence="3" type="primary">fadD</name>
    <name evidence="3" type="ORF">Airi01_024430</name>
</gene>
<dbReference type="InterPro" id="IPR025110">
    <property type="entry name" value="AMP-bd_C"/>
</dbReference>
<sequence length="512" mass="56666">MAELLRPYAEARPDEPAVTDERGVTTWREFRARVDRLAGALRGLGLDDGDAIAIHSGNRREYFELMAAATHIGLRYVLVNWHWTADELRYVLADSGAKALFSEDAFADVAAEAAADTPFRIGIGEVPGFQPYEEFLAGGPDGEPSGQVMGWPMIYTSGTTGRPKGVRRKLVTTGAPLETMKGVAEGSAQLLSIPEGGRSLLVGPVYHSAQWLWSHVMLCAGRSVVMRQSFDPEETLRLIEEHRITNVHLVPTQFVRLLRLDEETRRGYDLSSLAAVWHGAAPCSPEVKRRMIDWLGPVVYEYYGSTESSVNTVVSSREWLERPGTVGRALPMAEIHVLREDGSPAAAGERGQLWFRYTSGDDVEYWGDPDKTASVHRDGLFTTGDVGHLDEDGYLFLSDRVIDMIISGGVNIYPAEIEGVLITHPAVRDVAVFGVPDQEYGEQVKAAVELEDGYEPSDALEEELIAFSRRTLAGYKAPRSVDFPDALPRTPTGKLYKRLIRDPYWTGREKSI</sequence>
<proteinExistence type="predicted"/>